<sequence length="139" mass="15526">MLVISFFLSLLLTHAAPVRHRENASVSRAVTTPSSTSLDIPPASRKRHFPILEALYQTFDAYDSTLDSTLYASHFDPLKDGSGWPYASGSGPLMYVERVSKRNIQKRGRDLVIQDHAIQGLQYAGAMEMSDEDDQPVWV</sequence>
<keyword evidence="4" id="KW-1185">Reference proteome</keyword>
<accession>A0A1Y1U6I2</accession>
<dbReference type="RefSeq" id="XP_021867949.1">
    <property type="nucleotide sequence ID" value="XM_022018728.1"/>
</dbReference>
<protein>
    <submittedName>
        <fullName evidence="3">Uncharacterized protein</fullName>
    </submittedName>
</protein>
<dbReference type="AlphaFoldDB" id="A0A1Y1U6I2"/>
<proteinExistence type="predicted"/>
<comment type="caution">
    <text evidence="3">The sequence shown here is derived from an EMBL/GenBank/DDBJ whole genome shotgun (WGS) entry which is preliminary data.</text>
</comment>
<dbReference type="InParanoid" id="A0A1Y1U6I2"/>
<feature type="chain" id="PRO_5012937431" evidence="2">
    <location>
        <begin position="16"/>
        <end position="139"/>
    </location>
</feature>
<feature type="compositionally biased region" description="Polar residues" evidence="1">
    <location>
        <begin position="24"/>
        <end position="38"/>
    </location>
</feature>
<evidence type="ECO:0000313" key="4">
    <source>
        <dbReference type="Proteomes" id="UP000193218"/>
    </source>
</evidence>
<dbReference type="GeneID" id="33560537"/>
<organism evidence="3 4">
    <name type="scientific">Kockovaella imperatae</name>
    <dbReference type="NCBI Taxonomy" id="4999"/>
    <lineage>
        <taxon>Eukaryota</taxon>
        <taxon>Fungi</taxon>
        <taxon>Dikarya</taxon>
        <taxon>Basidiomycota</taxon>
        <taxon>Agaricomycotina</taxon>
        <taxon>Tremellomycetes</taxon>
        <taxon>Tremellales</taxon>
        <taxon>Cuniculitremaceae</taxon>
        <taxon>Kockovaella</taxon>
    </lineage>
</organism>
<evidence type="ECO:0000256" key="1">
    <source>
        <dbReference type="SAM" id="MobiDB-lite"/>
    </source>
</evidence>
<gene>
    <name evidence="3" type="ORF">BD324DRAFT_653940</name>
</gene>
<reference evidence="3 4" key="1">
    <citation type="submission" date="2017-03" db="EMBL/GenBank/DDBJ databases">
        <title>Widespread Adenine N6-methylation of Active Genes in Fungi.</title>
        <authorList>
            <consortium name="DOE Joint Genome Institute"/>
            <person name="Mondo S.J."/>
            <person name="Dannebaum R.O."/>
            <person name="Kuo R.C."/>
            <person name="Louie K.B."/>
            <person name="Bewick A.J."/>
            <person name="Labutti K."/>
            <person name="Haridas S."/>
            <person name="Kuo A."/>
            <person name="Salamov A."/>
            <person name="Ahrendt S.R."/>
            <person name="Lau R."/>
            <person name="Bowen B.P."/>
            <person name="Lipzen A."/>
            <person name="Sullivan W."/>
            <person name="Andreopoulos W.B."/>
            <person name="Clum A."/>
            <person name="Lindquist E."/>
            <person name="Daum C."/>
            <person name="Northen T.R."/>
            <person name="Ramamoorthy G."/>
            <person name="Schmitz R.J."/>
            <person name="Gryganskyi A."/>
            <person name="Culley D."/>
            <person name="Magnuson J."/>
            <person name="James T.Y."/>
            <person name="O'Malley M.A."/>
            <person name="Stajich J.E."/>
            <person name="Spatafora J.W."/>
            <person name="Visel A."/>
            <person name="Grigoriev I.V."/>
        </authorList>
    </citation>
    <scope>NUCLEOTIDE SEQUENCE [LARGE SCALE GENOMIC DNA]</scope>
    <source>
        <strain evidence="3 4">NRRL Y-17943</strain>
    </source>
</reference>
<evidence type="ECO:0000256" key="2">
    <source>
        <dbReference type="SAM" id="SignalP"/>
    </source>
</evidence>
<name>A0A1Y1U6I2_9TREE</name>
<dbReference type="EMBL" id="NBSH01000018">
    <property type="protein sequence ID" value="ORX33639.1"/>
    <property type="molecule type" value="Genomic_DNA"/>
</dbReference>
<feature type="signal peptide" evidence="2">
    <location>
        <begin position="1"/>
        <end position="15"/>
    </location>
</feature>
<keyword evidence="2" id="KW-0732">Signal</keyword>
<dbReference type="Proteomes" id="UP000193218">
    <property type="component" value="Unassembled WGS sequence"/>
</dbReference>
<feature type="region of interest" description="Disordered" evidence="1">
    <location>
        <begin position="22"/>
        <end position="41"/>
    </location>
</feature>
<evidence type="ECO:0000313" key="3">
    <source>
        <dbReference type="EMBL" id="ORX33639.1"/>
    </source>
</evidence>